<evidence type="ECO:0000313" key="2">
    <source>
        <dbReference type="EMBL" id="WIW70181.1"/>
    </source>
</evidence>
<reference evidence="2" key="1">
    <citation type="submission" date="2023-03" db="EMBL/GenBank/DDBJ databases">
        <title>Selenobaculum gbiensis gen. nov. sp. nov., a new bacterium isolated from the gut microbiota of IBD patient.</title>
        <authorList>
            <person name="Yeo S."/>
            <person name="Park H."/>
            <person name="Huh C.S."/>
        </authorList>
    </citation>
    <scope>NUCLEOTIDE SEQUENCE</scope>
    <source>
        <strain evidence="2">ICN-92133</strain>
    </source>
</reference>
<dbReference type="InterPro" id="IPR025983">
    <property type="entry name" value="Cys_rich_CPCC"/>
</dbReference>
<dbReference type="EMBL" id="CP120678">
    <property type="protein sequence ID" value="WIW70181.1"/>
    <property type="molecule type" value="Genomic_DNA"/>
</dbReference>
<dbReference type="RefSeq" id="WP_147670831.1">
    <property type="nucleotide sequence ID" value="NZ_CP120678.1"/>
</dbReference>
<evidence type="ECO:0000313" key="3">
    <source>
        <dbReference type="Proteomes" id="UP001243623"/>
    </source>
</evidence>
<evidence type="ECO:0000259" key="1">
    <source>
        <dbReference type="Pfam" id="PF14206"/>
    </source>
</evidence>
<organism evidence="2 3">
    <name type="scientific">Selenobaculum gibii</name>
    <dbReference type="NCBI Taxonomy" id="3054208"/>
    <lineage>
        <taxon>Bacteria</taxon>
        <taxon>Bacillati</taxon>
        <taxon>Bacillota</taxon>
        <taxon>Negativicutes</taxon>
        <taxon>Selenomonadales</taxon>
        <taxon>Selenomonadaceae</taxon>
        <taxon>Selenobaculum</taxon>
    </lineage>
</organism>
<dbReference type="AlphaFoldDB" id="A0A9Y2AHQ0"/>
<proteinExistence type="predicted"/>
<sequence>MDKRRGVCQCCGYPTLPLRDFPQMPTFDICILCDWQDEGQSDKDADKIYGGANKSYSLTNARINFNKDFTMFSIDAELKDGKVRSEKLELKKSLINLFNKLKKISDKNEENKIWIKILKIEERLHQIKYETIE</sequence>
<accession>A0A9Y2AHQ0</accession>
<dbReference type="Proteomes" id="UP001243623">
    <property type="component" value="Chromosome"/>
</dbReference>
<name>A0A9Y2AHQ0_9FIRM</name>
<gene>
    <name evidence="2" type="ORF">P3F81_09800</name>
</gene>
<feature type="domain" description="Cysteine-rich CPCC" evidence="1">
    <location>
        <begin position="8"/>
        <end position="67"/>
    </location>
</feature>
<dbReference type="KEGG" id="sgbi:P3F81_09800"/>
<protein>
    <submittedName>
        <fullName evidence="2">CPCC family cysteine-rich protein</fullName>
    </submittedName>
</protein>
<keyword evidence="3" id="KW-1185">Reference proteome</keyword>
<dbReference type="Pfam" id="PF14206">
    <property type="entry name" value="Cys_rich_CPCC"/>
    <property type="match status" value="1"/>
</dbReference>